<dbReference type="SUPFAM" id="SSF55874">
    <property type="entry name" value="ATPase domain of HSP90 chaperone/DNA topoisomerase II/histidine kinase"/>
    <property type="match status" value="1"/>
</dbReference>
<evidence type="ECO:0000256" key="1">
    <source>
        <dbReference type="ARBA" id="ARBA00022527"/>
    </source>
</evidence>
<dbReference type="GO" id="GO:0004674">
    <property type="term" value="F:protein serine/threonine kinase activity"/>
    <property type="evidence" value="ECO:0007669"/>
    <property type="project" value="UniProtKB-KW"/>
</dbReference>
<proteinExistence type="predicted"/>
<dbReference type="STRING" id="1817813.A2008_04115"/>
<keyword evidence="1" id="KW-0723">Serine/threonine-protein kinase</keyword>
<accession>A0A1F7X0G9</accession>
<gene>
    <name evidence="3" type="ORF">A2008_04115</name>
</gene>
<organism evidence="3 4">
    <name type="scientific">Candidatus Wallbacteria bacterium GWC2_49_35</name>
    <dbReference type="NCBI Taxonomy" id="1817813"/>
    <lineage>
        <taxon>Bacteria</taxon>
        <taxon>Candidatus Walliibacteriota</taxon>
    </lineage>
</organism>
<reference evidence="3 4" key="1">
    <citation type="journal article" date="2016" name="Nat. Commun.">
        <title>Thousands of microbial genomes shed light on interconnected biogeochemical processes in an aquifer system.</title>
        <authorList>
            <person name="Anantharaman K."/>
            <person name="Brown C.T."/>
            <person name="Hug L.A."/>
            <person name="Sharon I."/>
            <person name="Castelle C.J."/>
            <person name="Probst A.J."/>
            <person name="Thomas B.C."/>
            <person name="Singh A."/>
            <person name="Wilkins M.J."/>
            <person name="Karaoz U."/>
            <person name="Brodie E.L."/>
            <person name="Williams K.H."/>
            <person name="Hubbard S.S."/>
            <person name="Banfield J.F."/>
        </authorList>
    </citation>
    <scope>NUCLEOTIDE SEQUENCE [LARGE SCALE GENOMIC DNA]</scope>
</reference>
<keyword evidence="1" id="KW-0808">Transferase</keyword>
<sequence length="138" mass="15298">MEKSVKLTITNEQSELDAIVNFVENIELEWRLGPKTTGEINLMLEELFINTVSYGYSEGGAGTVEIGFSLSDGILTLEFSDDGKSFDPLSIKEADTGQDIELRGIGGLGMHLIRKLSDKIEYKRLNGRNILTITKKVD</sequence>
<dbReference type="InterPro" id="IPR036890">
    <property type="entry name" value="HATPase_C_sf"/>
</dbReference>
<evidence type="ECO:0000313" key="4">
    <source>
        <dbReference type="Proteomes" id="UP000178735"/>
    </source>
</evidence>
<dbReference type="InterPro" id="IPR003594">
    <property type="entry name" value="HATPase_dom"/>
</dbReference>
<keyword evidence="1" id="KW-0418">Kinase</keyword>
<evidence type="ECO:0000259" key="2">
    <source>
        <dbReference type="Pfam" id="PF13581"/>
    </source>
</evidence>
<name>A0A1F7X0G9_9BACT</name>
<dbReference type="Pfam" id="PF13581">
    <property type="entry name" value="HATPase_c_2"/>
    <property type="match status" value="1"/>
</dbReference>
<dbReference type="InterPro" id="IPR050267">
    <property type="entry name" value="Anti-sigma-factor_SerPK"/>
</dbReference>
<dbReference type="EMBL" id="MGFH01000009">
    <property type="protein sequence ID" value="OGM08560.1"/>
    <property type="molecule type" value="Genomic_DNA"/>
</dbReference>
<dbReference type="Gene3D" id="3.30.565.10">
    <property type="entry name" value="Histidine kinase-like ATPase, C-terminal domain"/>
    <property type="match status" value="1"/>
</dbReference>
<dbReference type="AlphaFoldDB" id="A0A1F7X0G9"/>
<protein>
    <recommendedName>
        <fullName evidence="2">Histidine kinase/HSP90-like ATPase domain-containing protein</fullName>
    </recommendedName>
</protein>
<dbReference type="CDD" id="cd16936">
    <property type="entry name" value="HATPase_RsbW-like"/>
    <property type="match status" value="1"/>
</dbReference>
<dbReference type="PANTHER" id="PTHR35526">
    <property type="entry name" value="ANTI-SIGMA-F FACTOR RSBW-RELATED"/>
    <property type="match status" value="1"/>
</dbReference>
<dbReference type="Proteomes" id="UP000178735">
    <property type="component" value="Unassembled WGS sequence"/>
</dbReference>
<feature type="domain" description="Histidine kinase/HSP90-like ATPase" evidence="2">
    <location>
        <begin position="11"/>
        <end position="135"/>
    </location>
</feature>
<evidence type="ECO:0000313" key="3">
    <source>
        <dbReference type="EMBL" id="OGM08560.1"/>
    </source>
</evidence>
<comment type="caution">
    <text evidence="3">The sequence shown here is derived from an EMBL/GenBank/DDBJ whole genome shotgun (WGS) entry which is preliminary data.</text>
</comment>